<evidence type="ECO:0000313" key="5">
    <source>
        <dbReference type="EMBL" id="MFC5995878.1"/>
    </source>
</evidence>
<evidence type="ECO:0000313" key="6">
    <source>
        <dbReference type="Proteomes" id="UP001596302"/>
    </source>
</evidence>
<evidence type="ECO:0000256" key="2">
    <source>
        <dbReference type="ARBA" id="ARBA00022723"/>
    </source>
</evidence>
<evidence type="ECO:0000256" key="1">
    <source>
        <dbReference type="ARBA" id="ARBA00005568"/>
    </source>
</evidence>
<comment type="similarity">
    <text evidence="1">Belongs to the HpcH/HpaI aldolase family.</text>
</comment>
<keyword evidence="2" id="KW-0479">Metal-binding</keyword>
<evidence type="ECO:0000256" key="3">
    <source>
        <dbReference type="ARBA" id="ARBA00023239"/>
    </source>
</evidence>
<name>A0ABW1J4W1_9PSEU</name>
<comment type="caution">
    <text evidence="5">The sequence shown here is derived from an EMBL/GenBank/DDBJ whole genome shotgun (WGS) entry which is preliminary data.</text>
</comment>
<dbReference type="SUPFAM" id="SSF51621">
    <property type="entry name" value="Phosphoenolpyruvate/pyruvate domain"/>
    <property type="match status" value="1"/>
</dbReference>
<proteinExistence type="inferred from homology"/>
<dbReference type="Pfam" id="PF03328">
    <property type="entry name" value="HpcH_HpaI"/>
    <property type="match status" value="1"/>
</dbReference>
<sequence>MTEDLVARLGDDLVGGWMQLPGSATAELMGSIGFGFVCLDTQHGLIGEEALLPMLQALTATGTPALVRVAGNSPALIGKALDRGADGVVVPLVSSAAEAAAAVAACRYPPAGSRSFGPVRAGWRSRLAPQSREPLCIVMIETVAAVEALDAILAVGGIDAVFVGPSDLALSAGLPLGAPVGDPRFDALLRRIVRPCRDRGLPVGIYSASAGHVHHYRGLGFTYFALMSEASMLVAAAAEHLAASRARR</sequence>
<dbReference type="GO" id="GO:0016829">
    <property type="term" value="F:lyase activity"/>
    <property type="evidence" value="ECO:0007669"/>
    <property type="project" value="UniProtKB-KW"/>
</dbReference>
<keyword evidence="6" id="KW-1185">Reference proteome</keyword>
<protein>
    <submittedName>
        <fullName evidence="5">HpcH/HpaI aldolase/citrate lyase family protein</fullName>
    </submittedName>
</protein>
<dbReference type="EMBL" id="JBHSQW010000034">
    <property type="protein sequence ID" value="MFC5995878.1"/>
    <property type="molecule type" value="Genomic_DNA"/>
</dbReference>
<reference evidence="6" key="1">
    <citation type="journal article" date="2019" name="Int. J. Syst. Evol. Microbiol.">
        <title>The Global Catalogue of Microorganisms (GCM) 10K type strain sequencing project: providing services to taxonomists for standard genome sequencing and annotation.</title>
        <authorList>
            <consortium name="The Broad Institute Genomics Platform"/>
            <consortium name="The Broad Institute Genome Sequencing Center for Infectious Disease"/>
            <person name="Wu L."/>
            <person name="Ma J."/>
        </authorList>
    </citation>
    <scope>NUCLEOTIDE SEQUENCE [LARGE SCALE GENOMIC DNA]</scope>
    <source>
        <strain evidence="6">CCM 8391</strain>
    </source>
</reference>
<feature type="domain" description="HpcH/HpaI aldolase/citrate lyase" evidence="4">
    <location>
        <begin position="24"/>
        <end position="226"/>
    </location>
</feature>
<dbReference type="PANTHER" id="PTHR30502">
    <property type="entry name" value="2-KETO-3-DEOXY-L-RHAMNONATE ALDOLASE"/>
    <property type="match status" value="1"/>
</dbReference>
<dbReference type="InterPro" id="IPR005000">
    <property type="entry name" value="Aldolase/citrate-lyase_domain"/>
</dbReference>
<accession>A0ABW1J4W1</accession>
<dbReference type="Gene3D" id="3.20.20.60">
    <property type="entry name" value="Phosphoenolpyruvate-binding domains"/>
    <property type="match status" value="1"/>
</dbReference>
<dbReference type="RefSeq" id="WP_379586234.1">
    <property type="nucleotide sequence ID" value="NZ_JBHSQW010000034.1"/>
</dbReference>
<gene>
    <name evidence="5" type="ORF">ACFQE5_16840</name>
</gene>
<keyword evidence="3 5" id="KW-0456">Lyase</keyword>
<organism evidence="5 6">
    <name type="scientific">Pseudonocardia hispaniensis</name>
    <dbReference type="NCBI Taxonomy" id="904933"/>
    <lineage>
        <taxon>Bacteria</taxon>
        <taxon>Bacillati</taxon>
        <taxon>Actinomycetota</taxon>
        <taxon>Actinomycetes</taxon>
        <taxon>Pseudonocardiales</taxon>
        <taxon>Pseudonocardiaceae</taxon>
        <taxon>Pseudonocardia</taxon>
    </lineage>
</organism>
<dbReference type="InterPro" id="IPR040442">
    <property type="entry name" value="Pyrv_kinase-like_dom_sf"/>
</dbReference>
<dbReference type="Proteomes" id="UP001596302">
    <property type="component" value="Unassembled WGS sequence"/>
</dbReference>
<dbReference type="InterPro" id="IPR015813">
    <property type="entry name" value="Pyrv/PenolPyrv_kinase-like_dom"/>
</dbReference>
<evidence type="ECO:0000259" key="4">
    <source>
        <dbReference type="Pfam" id="PF03328"/>
    </source>
</evidence>
<dbReference type="InterPro" id="IPR050251">
    <property type="entry name" value="HpcH-HpaI_aldolase"/>
</dbReference>
<dbReference type="PANTHER" id="PTHR30502:SF0">
    <property type="entry name" value="PHOSPHOENOLPYRUVATE CARBOXYLASE FAMILY PROTEIN"/>
    <property type="match status" value="1"/>
</dbReference>